<feature type="domain" description="PARP16 N-terminal" evidence="7">
    <location>
        <begin position="11"/>
        <end position="72"/>
    </location>
</feature>
<dbReference type="Pfam" id="PF00644">
    <property type="entry name" value="PARP"/>
    <property type="match status" value="1"/>
</dbReference>
<feature type="transmembrane region" description="Helical" evidence="5">
    <location>
        <begin position="309"/>
        <end position="332"/>
    </location>
</feature>
<sequence>MSEQLNSLLKQTDPVILDLKISLLVSALRSTRSRQTIENVPPTFASQSCLKINKLNPVTINVALLSQVIENLPLGCCSPFEKSIPKYNTSKKMNGKGKVELEEKAKALIDWLLHSTSITYQPTTTTSVLNRHCFENSDWKYHFAVNKKPGPNDMTDFTLAKQKYGSIKAYHGSPVWNWHAILEHNLKNLSDTKLMSSGNIFGNGIYLSTSLSLACNYSSGLTCSVLAYVCFFFLLISLFFDFRHWHSFEWVEVEIALHPKYVKQEQSCNGETGKSLPKSYFVVTDNRFVRPIGLLVGAKTQKEEQINHYYSMWMIAVYIMILVSVIFTQISWKKLLNKLRWIFK</sequence>
<comment type="caution">
    <text evidence="8">The sequence shown here is derived from an EMBL/GenBank/DDBJ whole genome shotgun (WGS) entry which is preliminary data.</text>
</comment>
<dbReference type="InterPro" id="IPR051838">
    <property type="entry name" value="ARTD_PARP"/>
</dbReference>
<evidence type="ECO:0000256" key="1">
    <source>
        <dbReference type="ARBA" id="ARBA00022676"/>
    </source>
</evidence>
<keyword evidence="5" id="KW-1133">Transmembrane helix</keyword>
<evidence type="ECO:0000256" key="4">
    <source>
        <dbReference type="ARBA" id="ARBA00023027"/>
    </source>
</evidence>
<evidence type="ECO:0000313" key="9">
    <source>
        <dbReference type="Proteomes" id="UP000023152"/>
    </source>
</evidence>
<dbReference type="AlphaFoldDB" id="X6PAV8"/>
<evidence type="ECO:0000256" key="3">
    <source>
        <dbReference type="ARBA" id="ARBA00022695"/>
    </source>
</evidence>
<dbReference type="InterPro" id="IPR012317">
    <property type="entry name" value="Poly(ADP-ribose)pol_cat_dom"/>
</dbReference>
<keyword evidence="3" id="KW-0548">Nucleotidyltransferase</keyword>
<feature type="transmembrane region" description="Helical" evidence="5">
    <location>
        <begin position="217"/>
        <end position="240"/>
    </location>
</feature>
<evidence type="ECO:0000259" key="6">
    <source>
        <dbReference type="Pfam" id="PF00644"/>
    </source>
</evidence>
<evidence type="ECO:0008006" key="10">
    <source>
        <dbReference type="Google" id="ProtNLM"/>
    </source>
</evidence>
<dbReference type="EMBL" id="ASPP01001412">
    <property type="protein sequence ID" value="ETO35680.1"/>
    <property type="molecule type" value="Genomic_DNA"/>
</dbReference>
<accession>X6PAV8</accession>
<keyword evidence="5" id="KW-0472">Membrane</keyword>
<feature type="domain" description="PARP catalytic" evidence="6">
    <location>
        <begin position="155"/>
        <end position="219"/>
    </location>
</feature>
<name>X6PAV8_RETFI</name>
<proteinExistence type="predicted"/>
<reference evidence="8 9" key="1">
    <citation type="journal article" date="2013" name="Curr. Biol.">
        <title>The Genome of the Foraminiferan Reticulomyxa filosa.</title>
        <authorList>
            <person name="Glockner G."/>
            <person name="Hulsmann N."/>
            <person name="Schleicher M."/>
            <person name="Noegel A.A."/>
            <person name="Eichinger L."/>
            <person name="Gallinger C."/>
            <person name="Pawlowski J."/>
            <person name="Sierra R."/>
            <person name="Euteneuer U."/>
            <person name="Pillet L."/>
            <person name="Moustafa A."/>
            <person name="Platzer M."/>
            <person name="Groth M."/>
            <person name="Szafranski K."/>
            <person name="Schliwa M."/>
        </authorList>
    </citation>
    <scope>NUCLEOTIDE SEQUENCE [LARGE SCALE GENOMIC DNA]</scope>
</reference>
<dbReference type="PANTHER" id="PTHR21328">
    <property type="entry name" value="POLY ADP-RIBOSE POLYMERASE FAMILY, MEMBER PARP"/>
    <property type="match status" value="1"/>
</dbReference>
<evidence type="ECO:0000256" key="2">
    <source>
        <dbReference type="ARBA" id="ARBA00022679"/>
    </source>
</evidence>
<keyword evidence="4" id="KW-0520">NAD</keyword>
<dbReference type="Gene3D" id="3.90.228.10">
    <property type="match status" value="1"/>
</dbReference>
<keyword evidence="1" id="KW-0328">Glycosyltransferase</keyword>
<dbReference type="Pfam" id="PF18084">
    <property type="entry name" value="ARTD15_N"/>
    <property type="match status" value="1"/>
</dbReference>
<gene>
    <name evidence="8" type="ORF">RFI_01385</name>
</gene>
<dbReference type="SUPFAM" id="SSF56399">
    <property type="entry name" value="ADP-ribosylation"/>
    <property type="match status" value="1"/>
</dbReference>
<keyword evidence="5" id="KW-0812">Transmembrane</keyword>
<protein>
    <recommendedName>
        <fullName evidence="10">Poly [ADP-ribose] polymerase</fullName>
    </recommendedName>
</protein>
<dbReference type="GO" id="GO:0016779">
    <property type="term" value="F:nucleotidyltransferase activity"/>
    <property type="evidence" value="ECO:0007669"/>
    <property type="project" value="UniProtKB-KW"/>
</dbReference>
<dbReference type="GO" id="GO:0003950">
    <property type="term" value="F:NAD+ poly-ADP-ribosyltransferase activity"/>
    <property type="evidence" value="ECO:0007669"/>
    <property type="project" value="InterPro"/>
</dbReference>
<dbReference type="OrthoDB" id="78426at2759"/>
<keyword evidence="9" id="KW-1185">Reference proteome</keyword>
<evidence type="ECO:0000313" key="8">
    <source>
        <dbReference type="EMBL" id="ETO35680.1"/>
    </source>
</evidence>
<organism evidence="8 9">
    <name type="scientific">Reticulomyxa filosa</name>
    <dbReference type="NCBI Taxonomy" id="46433"/>
    <lineage>
        <taxon>Eukaryota</taxon>
        <taxon>Sar</taxon>
        <taxon>Rhizaria</taxon>
        <taxon>Retaria</taxon>
        <taxon>Foraminifera</taxon>
        <taxon>Monothalamids</taxon>
        <taxon>Reticulomyxidae</taxon>
        <taxon>Reticulomyxa</taxon>
    </lineage>
</organism>
<dbReference type="InterPro" id="IPR041400">
    <property type="entry name" value="PARP16_N"/>
</dbReference>
<evidence type="ECO:0000256" key="5">
    <source>
        <dbReference type="SAM" id="Phobius"/>
    </source>
</evidence>
<dbReference type="Proteomes" id="UP000023152">
    <property type="component" value="Unassembled WGS sequence"/>
</dbReference>
<keyword evidence="2" id="KW-0808">Transferase</keyword>
<evidence type="ECO:0000259" key="7">
    <source>
        <dbReference type="Pfam" id="PF18084"/>
    </source>
</evidence>